<feature type="region of interest" description="Disordered" evidence="1">
    <location>
        <begin position="58"/>
        <end position="90"/>
    </location>
</feature>
<dbReference type="RefSeq" id="XP_039125630.1">
    <property type="nucleotide sequence ID" value="XM_039269696.1"/>
</dbReference>
<dbReference type="Proteomes" id="UP001515500">
    <property type="component" value="Chromosome 5"/>
</dbReference>
<gene>
    <name evidence="3" type="primary">LOC120261713</name>
</gene>
<proteinExistence type="predicted"/>
<protein>
    <submittedName>
        <fullName evidence="3">RNA polymerase-associated protein LEO1</fullName>
    </submittedName>
</protein>
<evidence type="ECO:0000256" key="1">
    <source>
        <dbReference type="SAM" id="MobiDB-lite"/>
    </source>
</evidence>
<feature type="compositionally biased region" description="Acidic residues" evidence="1">
    <location>
        <begin position="150"/>
        <end position="165"/>
    </location>
</feature>
<dbReference type="AlphaFoldDB" id="A0AB40BES4"/>
<reference evidence="3" key="1">
    <citation type="submission" date="2025-08" db="UniProtKB">
        <authorList>
            <consortium name="RefSeq"/>
        </authorList>
    </citation>
    <scope>IDENTIFICATION</scope>
</reference>
<evidence type="ECO:0000313" key="3">
    <source>
        <dbReference type="RefSeq" id="XP_039125630.1"/>
    </source>
</evidence>
<keyword evidence="2" id="KW-1185">Reference proteome</keyword>
<organism evidence="2 3">
    <name type="scientific">Dioscorea cayennensis subsp. rotundata</name>
    <name type="common">White Guinea yam</name>
    <name type="synonym">Dioscorea rotundata</name>
    <dbReference type="NCBI Taxonomy" id="55577"/>
    <lineage>
        <taxon>Eukaryota</taxon>
        <taxon>Viridiplantae</taxon>
        <taxon>Streptophyta</taxon>
        <taxon>Embryophyta</taxon>
        <taxon>Tracheophyta</taxon>
        <taxon>Spermatophyta</taxon>
        <taxon>Magnoliopsida</taxon>
        <taxon>Liliopsida</taxon>
        <taxon>Dioscoreales</taxon>
        <taxon>Dioscoreaceae</taxon>
        <taxon>Dioscorea</taxon>
    </lineage>
</organism>
<evidence type="ECO:0000313" key="2">
    <source>
        <dbReference type="Proteomes" id="UP001515500"/>
    </source>
</evidence>
<name>A0AB40BES4_DIOCR</name>
<feature type="region of interest" description="Disordered" evidence="1">
    <location>
        <begin position="140"/>
        <end position="194"/>
    </location>
</feature>
<feature type="compositionally biased region" description="Basic and acidic residues" evidence="1">
    <location>
        <begin position="166"/>
        <end position="179"/>
    </location>
</feature>
<feature type="compositionally biased region" description="Basic and acidic residues" evidence="1">
    <location>
        <begin position="69"/>
        <end position="90"/>
    </location>
</feature>
<feature type="compositionally biased region" description="Basic residues" evidence="1">
    <location>
        <begin position="180"/>
        <end position="194"/>
    </location>
</feature>
<dbReference type="GeneID" id="120261713"/>
<sequence length="194" mass="21405">MSGDTKRGLKKKKDGDAEVDELLRQTEDDLLLKLSVNAHTVSDSSLDSDLARRFQALKSPAALAPISSKPREGKGKPENEEDAERQRILGDDLSARFAALKGCSSEANQSPSQSKMMMEIGGSDAEDDEVEKVMRWAIDAARLDPSKGGDDDDDDDDVEVSDDEEIAKKVSDDEEIAKKERNKGKGKPKKWFFF</sequence>
<accession>A0AB40BES4</accession>